<evidence type="ECO:0000259" key="5">
    <source>
        <dbReference type="Pfam" id="PF07993"/>
    </source>
</evidence>
<dbReference type="Pfam" id="PF00550">
    <property type="entry name" value="PP-binding"/>
    <property type="match status" value="1"/>
</dbReference>
<dbReference type="OrthoDB" id="429813at2759"/>
<gene>
    <name evidence="6" type="ORF">CU098_003118</name>
</gene>
<feature type="domain" description="Carrier" evidence="4">
    <location>
        <begin position="571"/>
        <end position="637"/>
    </location>
</feature>
<protein>
    <recommendedName>
        <fullName evidence="8">Carrier domain-containing protein</fullName>
    </recommendedName>
</protein>
<dbReference type="PANTHER" id="PTHR44845">
    <property type="entry name" value="CARRIER DOMAIN-CONTAINING PROTEIN"/>
    <property type="match status" value="1"/>
</dbReference>
<dbReference type="InterPro" id="IPR013120">
    <property type="entry name" value="FAR_NAD-bd"/>
</dbReference>
<dbReference type="InterPro" id="IPR042099">
    <property type="entry name" value="ANL_N_sf"/>
</dbReference>
<dbReference type="InterPro" id="IPR000873">
    <property type="entry name" value="AMP-dep_synth/lig_dom"/>
</dbReference>
<sequence length="1050" mass="119963">MNISKSIEIGQNNVALDQYKSISQFINDSFKRYSDRIFVRYYSEETYKTLTYSDVDRISSYLAHQWSNIIDQNQIVSFLCDHGVDYLVMLVAILKLGAPFFAISSRNSEAAVISLMEKTGSRLLLVSSKYKNLAATVHNQLKQAQVHVFMPLNLTATLNKSMSMNDHDLFNHKCYSNDDKTRTVFILHSSGSTNFPKPIYCTNGYMFNVINTFHAIKRNYSKMDQITKEDTFLACAPLFHSFGLTCAFQMLTVGGSIVFMERLPPSQEEIKFALDSNPCTLMSAPPLILEQMVHRITDDAHYRFLLSRLKYVFFGGAPLQFETGERFHEQGINVRVTYGLSEAGTVMISDPDRNSKNWYSLAPLTRDKTVDCLFEKNEDSLHMYLKSNSSCLAKGVSNRPDGGYSTNDLFRENPLFPGYYIYLGRLDDILIMRNGEKTNPTPMEHVIMACPLVKHVSVLGHGRQCTAVLIELDSDCMKEYGHKDAMHTVHEAVKEANKECPSHSVILDPMIKILPDGKTLPTNAKGLVSRKLTEEIYKEMIEDMYKSFLEGPQATENEEEDIWLDNKVEDFLVSCAAEILNLQSKSVLYGCSLSLFDYGLNSLSCIQLRNRISQRFNHISPDFVYQHSNIVSMVEAILKNKKADASFEMEQQYDKSQRLARSYLKRAEIDFPMATFTGSCKREGLCVLLTGATGSLGSFILLELLKDEKIKKVYCMIRGEEKNSRQRLEQAFKSRFLDVSLLKTGRVDVLPFRLNEAYLGLSRERYDQLREEIDLVQHCAWMLDFNRNIEDYDTSCISPFYNLIKFACRETNPMHLHFISSISASAMSGNPIEEKPLPLNSRVAMPKGYAQSKFVVEILLNYLIDKKGFPCYIERLGQVCGDTKYGTWNTSEQYPLMIMGGTLWMHKMPALENRIDWIPVDYAATAVVDIMMHTIHTEICLDNSIYHITNPGVISWSQVLNVMKSCGMIFEIVSPREWTDALENDLQNPAYRLLSFYKNSFLGSFKMPTLQIEKTRKITRALDASPVIDAVLFSKLLSYWREAELYQVLR</sequence>
<evidence type="ECO:0000259" key="4">
    <source>
        <dbReference type="Pfam" id="PF00550"/>
    </source>
</evidence>
<dbReference type="Gene3D" id="3.40.50.12780">
    <property type="entry name" value="N-terminal domain of ligase-like"/>
    <property type="match status" value="1"/>
</dbReference>
<feature type="domain" description="AMP-dependent synthetase/ligase" evidence="3">
    <location>
        <begin position="29"/>
        <end position="352"/>
    </location>
</feature>
<dbReference type="InterPro" id="IPR009081">
    <property type="entry name" value="PP-bd_ACP"/>
</dbReference>
<proteinExistence type="predicted"/>
<evidence type="ECO:0000256" key="2">
    <source>
        <dbReference type="ARBA" id="ARBA00022553"/>
    </source>
</evidence>
<dbReference type="Pfam" id="PF23562">
    <property type="entry name" value="AMP-binding_C_3"/>
    <property type="match status" value="1"/>
</dbReference>
<evidence type="ECO:0000313" key="7">
    <source>
        <dbReference type="Proteomes" id="UP000253551"/>
    </source>
</evidence>
<dbReference type="InterPro" id="IPR006162">
    <property type="entry name" value="Ppantetheine_attach_site"/>
</dbReference>
<feature type="domain" description="Thioester reductase (TE)" evidence="5">
    <location>
        <begin position="689"/>
        <end position="926"/>
    </location>
</feature>
<keyword evidence="2" id="KW-0597">Phosphoprotein</keyword>
<dbReference type="STRING" id="4846.A0A367JKN9"/>
<dbReference type="InterPro" id="IPR036736">
    <property type="entry name" value="ACP-like_sf"/>
</dbReference>
<evidence type="ECO:0008006" key="8">
    <source>
        <dbReference type="Google" id="ProtNLM"/>
    </source>
</evidence>
<evidence type="ECO:0000259" key="3">
    <source>
        <dbReference type="Pfam" id="PF00501"/>
    </source>
</evidence>
<dbReference type="Proteomes" id="UP000253551">
    <property type="component" value="Unassembled WGS sequence"/>
</dbReference>
<organism evidence="6 7">
    <name type="scientific">Rhizopus stolonifer</name>
    <name type="common">Rhizopus nigricans</name>
    <dbReference type="NCBI Taxonomy" id="4846"/>
    <lineage>
        <taxon>Eukaryota</taxon>
        <taxon>Fungi</taxon>
        <taxon>Fungi incertae sedis</taxon>
        <taxon>Mucoromycota</taxon>
        <taxon>Mucoromycotina</taxon>
        <taxon>Mucoromycetes</taxon>
        <taxon>Mucorales</taxon>
        <taxon>Mucorineae</taxon>
        <taxon>Rhizopodaceae</taxon>
        <taxon>Rhizopus</taxon>
    </lineage>
</organism>
<dbReference type="InterPro" id="IPR036291">
    <property type="entry name" value="NAD(P)-bd_dom_sf"/>
</dbReference>
<evidence type="ECO:0000313" key="6">
    <source>
        <dbReference type="EMBL" id="RCH90507.1"/>
    </source>
</evidence>
<dbReference type="PANTHER" id="PTHR44845:SF6">
    <property type="entry name" value="BETA-ALANINE-ACTIVATING ENZYME"/>
    <property type="match status" value="1"/>
</dbReference>
<keyword evidence="1" id="KW-0596">Phosphopantetheine</keyword>
<dbReference type="Gene3D" id="1.10.1200.10">
    <property type="entry name" value="ACP-like"/>
    <property type="match status" value="1"/>
</dbReference>
<dbReference type="EMBL" id="PJQM01003146">
    <property type="protein sequence ID" value="RCH90507.1"/>
    <property type="molecule type" value="Genomic_DNA"/>
</dbReference>
<dbReference type="Gene3D" id="3.40.50.720">
    <property type="entry name" value="NAD(P)-binding Rossmann-like Domain"/>
    <property type="match status" value="1"/>
</dbReference>
<comment type="caution">
    <text evidence="6">The sequence shown here is derived from an EMBL/GenBank/DDBJ whole genome shotgun (WGS) entry which is preliminary data.</text>
</comment>
<dbReference type="AlphaFoldDB" id="A0A367JKN9"/>
<dbReference type="Pfam" id="PF07993">
    <property type="entry name" value="NAD_binding_4"/>
    <property type="match status" value="1"/>
</dbReference>
<reference evidence="6 7" key="1">
    <citation type="journal article" date="2018" name="G3 (Bethesda)">
        <title>Phylogenetic and Phylogenomic Definition of Rhizopus Species.</title>
        <authorList>
            <person name="Gryganskyi A.P."/>
            <person name="Golan J."/>
            <person name="Dolatabadi S."/>
            <person name="Mondo S."/>
            <person name="Robb S."/>
            <person name="Idnurm A."/>
            <person name="Muszewska A."/>
            <person name="Steczkiewicz K."/>
            <person name="Masonjones S."/>
            <person name="Liao H.L."/>
            <person name="Gajdeczka M.T."/>
            <person name="Anike F."/>
            <person name="Vuek A."/>
            <person name="Anishchenko I.M."/>
            <person name="Voigt K."/>
            <person name="de Hoog G.S."/>
            <person name="Smith M.E."/>
            <person name="Heitman J."/>
            <person name="Vilgalys R."/>
            <person name="Stajich J.E."/>
        </authorList>
    </citation>
    <scope>NUCLEOTIDE SEQUENCE [LARGE SCALE GENOMIC DNA]</scope>
    <source>
        <strain evidence="6 7">LSU 92-RS-03</strain>
    </source>
</reference>
<keyword evidence="7" id="KW-1185">Reference proteome</keyword>
<dbReference type="PROSITE" id="PS00012">
    <property type="entry name" value="PHOSPHOPANTETHEINE"/>
    <property type="match status" value="1"/>
</dbReference>
<dbReference type="SUPFAM" id="SSF47336">
    <property type="entry name" value="ACP-like"/>
    <property type="match status" value="1"/>
</dbReference>
<accession>A0A367JKN9</accession>
<name>A0A367JKN9_RHIST</name>
<dbReference type="SUPFAM" id="SSF56801">
    <property type="entry name" value="Acetyl-CoA synthetase-like"/>
    <property type="match status" value="1"/>
</dbReference>
<dbReference type="Pfam" id="PF00501">
    <property type="entry name" value="AMP-binding"/>
    <property type="match status" value="1"/>
</dbReference>
<dbReference type="SUPFAM" id="SSF51735">
    <property type="entry name" value="NAD(P)-binding Rossmann-fold domains"/>
    <property type="match status" value="1"/>
</dbReference>
<evidence type="ECO:0000256" key="1">
    <source>
        <dbReference type="ARBA" id="ARBA00022450"/>
    </source>
</evidence>